<reference evidence="2" key="1">
    <citation type="submission" date="2022-01" db="EMBL/GenBank/DDBJ databases">
        <authorList>
            <person name="Lagorce A."/>
        </authorList>
    </citation>
    <scope>NUCLEOTIDE SEQUENCE</scope>
    <source>
        <strain evidence="2">Th15_F1_D04</strain>
    </source>
</reference>
<gene>
    <name evidence="2" type="ORF">THF1D04_50184</name>
</gene>
<name>A0AAU9QBB2_9VIBR</name>
<proteinExistence type="predicted"/>
<evidence type="ECO:0000313" key="3">
    <source>
        <dbReference type="Proteomes" id="UP001295420"/>
    </source>
</evidence>
<evidence type="ECO:0000313" key="2">
    <source>
        <dbReference type="EMBL" id="CAH1538020.1"/>
    </source>
</evidence>
<accession>A0AAU9QBB2</accession>
<keyword evidence="1" id="KW-0472">Membrane</keyword>
<feature type="transmembrane region" description="Helical" evidence="1">
    <location>
        <begin position="7"/>
        <end position="29"/>
    </location>
</feature>
<dbReference type="EMBL" id="CAKMTQ010000045">
    <property type="protein sequence ID" value="CAH1538020.1"/>
    <property type="molecule type" value="Genomic_DNA"/>
</dbReference>
<dbReference type="Proteomes" id="UP001295420">
    <property type="component" value="Unassembled WGS sequence"/>
</dbReference>
<sequence>MEKKKLYLVVSLASLIVGYLLLEALPWLLDYSCSNNLEDFVSICAKR</sequence>
<evidence type="ECO:0000256" key="1">
    <source>
        <dbReference type="SAM" id="Phobius"/>
    </source>
</evidence>
<dbReference type="AlphaFoldDB" id="A0AAU9QBB2"/>
<keyword evidence="1" id="KW-0812">Transmembrane</keyword>
<evidence type="ECO:0008006" key="4">
    <source>
        <dbReference type="Google" id="ProtNLM"/>
    </source>
</evidence>
<protein>
    <recommendedName>
        <fullName evidence="4">TMhelix containing protein</fullName>
    </recommendedName>
</protein>
<keyword evidence="1" id="KW-1133">Transmembrane helix</keyword>
<comment type="caution">
    <text evidence="2">The sequence shown here is derived from an EMBL/GenBank/DDBJ whole genome shotgun (WGS) entry which is preliminary data.</text>
</comment>
<organism evidence="2 3">
    <name type="scientific">Vibrio owensii</name>
    <dbReference type="NCBI Taxonomy" id="696485"/>
    <lineage>
        <taxon>Bacteria</taxon>
        <taxon>Pseudomonadati</taxon>
        <taxon>Pseudomonadota</taxon>
        <taxon>Gammaproteobacteria</taxon>
        <taxon>Vibrionales</taxon>
        <taxon>Vibrionaceae</taxon>
        <taxon>Vibrio</taxon>
    </lineage>
</organism>